<keyword evidence="5" id="KW-1015">Disulfide bond</keyword>
<dbReference type="EMBL" id="JARVKF010000013">
    <property type="protein sequence ID" value="KAK9425744.1"/>
    <property type="molecule type" value="Genomic_DNA"/>
</dbReference>
<dbReference type="Pfam" id="PF01532">
    <property type="entry name" value="Glyco_hydro_47"/>
    <property type="match status" value="1"/>
</dbReference>
<comment type="pathway">
    <text evidence="2">Protein modification; protein glycosylation.</text>
</comment>
<comment type="cofactor">
    <cofactor evidence="1">
        <name>Ca(2+)</name>
        <dbReference type="ChEBI" id="CHEBI:29108"/>
    </cofactor>
</comment>
<dbReference type="PANTHER" id="PTHR11742">
    <property type="entry name" value="MANNOSYL-OLIGOSACCHARIDE ALPHA-1,2-MANNOSIDASE-RELATED"/>
    <property type="match status" value="1"/>
</dbReference>
<evidence type="ECO:0000256" key="3">
    <source>
        <dbReference type="ARBA" id="ARBA00007658"/>
    </source>
</evidence>
<reference evidence="8 9" key="1">
    <citation type="journal article" date="2024" name="J. Plant Pathol.">
        <title>Sequence and assembly of the genome of Seiridium unicorne, isolate CBS 538.82, causal agent of cypress canker disease.</title>
        <authorList>
            <person name="Scali E."/>
            <person name="Rocca G.D."/>
            <person name="Danti R."/>
            <person name="Garbelotto M."/>
            <person name="Barberini S."/>
            <person name="Baroncelli R."/>
            <person name="Emiliani G."/>
        </authorList>
    </citation>
    <scope>NUCLEOTIDE SEQUENCE [LARGE SCALE GENOMIC DNA]</scope>
    <source>
        <strain evidence="8 9">BM-138-508</strain>
    </source>
</reference>
<sequence>MLVAENVERLIQNNHDAAAALFRRPRRLLSVVGGILIFYILIIFIPKQPQTLYGFEYVRSSYDWSALPQRYPVDKITPLPTGTPLNLPKVQHDFASDPQPSRARTAILAERQSAVKTAFLKSWNGYKNHAWMYDELEPVSGGPKDTLGGWAATLVDSLDTLWIMGLKDEFYDAVAAAVTINWVTNETAINIFETTIRHMGGLLSAYDLSKERALLQKAMEVGDMLYAGFDTPNRMPPFWLDFEEAKDGTLQPGTHDPSASVTSSGLEFTRLAQLTGEDKYYDAIDRVARFLQRTQNDTRLPGMWPTFLNMEFEDVSLESDFTLGALADSLYEYLPKMFAILGGLEPMYETMYRAAMDTVQQNLMFRPMLPNQDDILFTGDVSISASTGDPILTGEGQHLACFVGGMFGLGGKLFGIQEHVDIGEKIAKGCAWAYGAMPTGIMPEIFSLFPCPTLDACSWDEEQWEADGMTNVTKGFKSAQDPQYLLRPEAIESIFLMYRMTGKEEYQEMAWTMFQSIQTATETNYAFSSISDVTVTGATDKLDSMESFWTSETLKYLYLIFSSPDLISLDKYVLNTEAHPFLRPTGTRGS</sequence>
<dbReference type="InterPro" id="IPR001382">
    <property type="entry name" value="Glyco_hydro_47"/>
</dbReference>
<keyword evidence="6" id="KW-0326">Glycosidase</keyword>
<proteinExistence type="inferred from homology"/>
<gene>
    <name evidence="8" type="ORF">SUNI508_03105</name>
</gene>
<dbReference type="PRINTS" id="PR00747">
    <property type="entry name" value="GLYHDRLASE47"/>
</dbReference>
<dbReference type="EC" id="3.2.1.-" evidence="6"/>
<evidence type="ECO:0000256" key="1">
    <source>
        <dbReference type="ARBA" id="ARBA00001913"/>
    </source>
</evidence>
<evidence type="ECO:0000256" key="2">
    <source>
        <dbReference type="ARBA" id="ARBA00004922"/>
    </source>
</evidence>
<comment type="caution">
    <text evidence="8">The sequence shown here is derived from an EMBL/GenBank/DDBJ whole genome shotgun (WGS) entry which is preliminary data.</text>
</comment>
<comment type="similarity">
    <text evidence="3 6">Belongs to the glycosyl hydrolase 47 family.</text>
</comment>
<keyword evidence="4 6" id="KW-0378">Hydrolase</keyword>
<name>A0ABR2VGZ0_9PEZI</name>
<dbReference type="SUPFAM" id="SSF48225">
    <property type="entry name" value="Seven-hairpin glycosidases"/>
    <property type="match status" value="1"/>
</dbReference>
<dbReference type="PANTHER" id="PTHR11742:SF89">
    <property type="entry name" value="ALPHA-1,2-MANNOSIDASE"/>
    <property type="match status" value="1"/>
</dbReference>
<dbReference type="Proteomes" id="UP001408356">
    <property type="component" value="Unassembled WGS sequence"/>
</dbReference>
<keyword evidence="7" id="KW-0812">Transmembrane</keyword>
<organism evidence="8 9">
    <name type="scientific">Seiridium unicorne</name>
    <dbReference type="NCBI Taxonomy" id="138068"/>
    <lineage>
        <taxon>Eukaryota</taxon>
        <taxon>Fungi</taxon>
        <taxon>Dikarya</taxon>
        <taxon>Ascomycota</taxon>
        <taxon>Pezizomycotina</taxon>
        <taxon>Sordariomycetes</taxon>
        <taxon>Xylariomycetidae</taxon>
        <taxon>Amphisphaeriales</taxon>
        <taxon>Sporocadaceae</taxon>
        <taxon>Seiridium</taxon>
    </lineage>
</organism>
<dbReference type="InterPro" id="IPR050749">
    <property type="entry name" value="Glycosyl_Hydrolase_47"/>
</dbReference>
<dbReference type="InterPro" id="IPR012341">
    <property type="entry name" value="6hp_glycosidase-like_sf"/>
</dbReference>
<keyword evidence="9" id="KW-1185">Reference proteome</keyword>
<dbReference type="InterPro" id="IPR036026">
    <property type="entry name" value="Seven-hairpin_glycosidases"/>
</dbReference>
<evidence type="ECO:0000313" key="9">
    <source>
        <dbReference type="Proteomes" id="UP001408356"/>
    </source>
</evidence>
<accession>A0ABR2VGZ0</accession>
<evidence type="ECO:0000256" key="6">
    <source>
        <dbReference type="RuleBase" id="RU361193"/>
    </source>
</evidence>
<dbReference type="GO" id="GO:0016787">
    <property type="term" value="F:hydrolase activity"/>
    <property type="evidence" value="ECO:0007669"/>
    <property type="project" value="UniProtKB-KW"/>
</dbReference>
<evidence type="ECO:0000313" key="8">
    <source>
        <dbReference type="EMBL" id="KAK9425744.1"/>
    </source>
</evidence>
<protein>
    <recommendedName>
        <fullName evidence="6">alpha-1,2-Mannosidase</fullName>
        <ecNumber evidence="6">3.2.1.-</ecNumber>
    </recommendedName>
</protein>
<keyword evidence="7" id="KW-0472">Membrane</keyword>
<feature type="transmembrane region" description="Helical" evidence="7">
    <location>
        <begin position="28"/>
        <end position="45"/>
    </location>
</feature>
<evidence type="ECO:0000256" key="5">
    <source>
        <dbReference type="ARBA" id="ARBA00023157"/>
    </source>
</evidence>
<evidence type="ECO:0000256" key="4">
    <source>
        <dbReference type="ARBA" id="ARBA00022801"/>
    </source>
</evidence>
<evidence type="ECO:0000256" key="7">
    <source>
        <dbReference type="SAM" id="Phobius"/>
    </source>
</evidence>
<keyword evidence="7" id="KW-1133">Transmembrane helix</keyword>
<dbReference type="Gene3D" id="1.50.10.10">
    <property type="match status" value="1"/>
</dbReference>